<proteinExistence type="predicted"/>
<evidence type="ECO:0000313" key="2">
    <source>
        <dbReference type="Proteomes" id="UP000694523"/>
    </source>
</evidence>
<dbReference type="PANTHER" id="PTHR10151:SF63">
    <property type="entry name" value="ECTONUCLEOTIDE PYROPHOSPHATASE_PHOSPHODIESTERASE FAMILY MEMBER 7"/>
    <property type="match status" value="1"/>
</dbReference>
<keyword evidence="2" id="KW-1185">Reference proteome</keyword>
<dbReference type="CDD" id="cd16018">
    <property type="entry name" value="Enpp"/>
    <property type="match status" value="1"/>
</dbReference>
<dbReference type="PANTHER" id="PTHR10151">
    <property type="entry name" value="ECTONUCLEOTIDE PYROPHOSPHATASE/PHOSPHODIESTERASE"/>
    <property type="match status" value="1"/>
</dbReference>
<accession>A0A8C6TEU8</accession>
<dbReference type="InterPro" id="IPR017850">
    <property type="entry name" value="Alkaline_phosphatase_core_sf"/>
</dbReference>
<organism evidence="1 2">
    <name type="scientific">Neogobius melanostomus</name>
    <name type="common">round goby</name>
    <dbReference type="NCBI Taxonomy" id="47308"/>
    <lineage>
        <taxon>Eukaryota</taxon>
        <taxon>Metazoa</taxon>
        <taxon>Chordata</taxon>
        <taxon>Craniata</taxon>
        <taxon>Vertebrata</taxon>
        <taxon>Euteleostomi</taxon>
        <taxon>Actinopterygii</taxon>
        <taxon>Neopterygii</taxon>
        <taxon>Teleostei</taxon>
        <taxon>Neoteleostei</taxon>
        <taxon>Acanthomorphata</taxon>
        <taxon>Gobiaria</taxon>
        <taxon>Gobiiformes</taxon>
        <taxon>Gobioidei</taxon>
        <taxon>Gobiidae</taxon>
        <taxon>Benthophilinae</taxon>
        <taxon>Neogobiini</taxon>
        <taxon>Neogobius</taxon>
    </lineage>
</organism>
<dbReference type="AlphaFoldDB" id="A0A8C6TEU8"/>
<reference evidence="1" key="1">
    <citation type="submission" date="2025-08" db="UniProtKB">
        <authorList>
            <consortium name="Ensembl"/>
        </authorList>
    </citation>
    <scope>IDENTIFICATION</scope>
</reference>
<dbReference type="Gene3D" id="3.40.720.10">
    <property type="entry name" value="Alkaline Phosphatase, subunit A"/>
    <property type="match status" value="1"/>
</dbReference>
<protein>
    <submittedName>
        <fullName evidence="1">Ectonucleotide pyrophosphatase/phosphodiesterase 7, tandem duplicate 2</fullName>
    </submittedName>
</protein>
<reference evidence="1" key="2">
    <citation type="submission" date="2025-09" db="UniProtKB">
        <authorList>
            <consortium name="Ensembl"/>
        </authorList>
    </citation>
    <scope>IDENTIFICATION</scope>
</reference>
<dbReference type="Proteomes" id="UP000694523">
    <property type="component" value="Unplaced"/>
</dbReference>
<name>A0A8C6TEU8_9GOBI</name>
<dbReference type="InterPro" id="IPR002591">
    <property type="entry name" value="Phosphodiest/P_Trfase"/>
</dbReference>
<dbReference type="Ensembl" id="ENSNMLT00000019305.1">
    <property type="protein sequence ID" value="ENSNMLP00000017168.1"/>
    <property type="gene ID" value="ENSNMLG00000011357.1"/>
</dbReference>
<dbReference type="SUPFAM" id="SSF53649">
    <property type="entry name" value="Alkaline phosphatase-like"/>
    <property type="match status" value="1"/>
</dbReference>
<dbReference type="Pfam" id="PF01663">
    <property type="entry name" value="Phosphodiest"/>
    <property type="match status" value="1"/>
</dbReference>
<sequence length="253" mass="29014">IKERRINIDKVLADWFYKQDLDFASLYFGEPDVTGHDHGPDSPQLKAMVQQVDRTVGYIRERLQQLRLTNRINVIMTADHGMTNVLRGEQIQEILLSKIPNFSFRDIQLDYGALGMLLPKEGKLEKVYQVLKNSHPNLQVYKKHDGPARLHYSSHPRLLPLILIIFPLHYSKGDHGYDNEIMDMKAFFRAVGPDFHSDLLVEPFDLVDVYPLMCHLLKIQPKVNDGDLEKTKEILISEGDTGGNDVHALSKCN</sequence>
<evidence type="ECO:0000313" key="1">
    <source>
        <dbReference type="Ensembl" id="ENSNMLP00000017168.1"/>
    </source>
</evidence>